<name>A0A7W1WV51_9GAMM</name>
<dbReference type="RefSeq" id="WP_181736268.1">
    <property type="nucleotide sequence ID" value="NZ_JACEMT010000001.1"/>
</dbReference>
<sequence>MIRQRLLLLLTLIALLLAPAGINWWLFGHAHWLTPFLIWALLILTAAAIEWRHRHHEL</sequence>
<evidence type="ECO:0000313" key="3">
    <source>
        <dbReference type="Proteomes" id="UP000538931"/>
    </source>
</evidence>
<proteinExistence type="predicted"/>
<dbReference type="EMBL" id="JACEMT010000001">
    <property type="protein sequence ID" value="MBA4500791.1"/>
    <property type="molecule type" value="Genomic_DNA"/>
</dbReference>
<keyword evidence="1" id="KW-0472">Membrane</keyword>
<accession>A0A7W1WV51</accession>
<gene>
    <name evidence="2" type="ORF">H1S06_00160</name>
</gene>
<organism evidence="2 3">
    <name type="scientific">Marinobacterium marinum</name>
    <dbReference type="NCBI Taxonomy" id="2756129"/>
    <lineage>
        <taxon>Bacteria</taxon>
        <taxon>Pseudomonadati</taxon>
        <taxon>Pseudomonadota</taxon>
        <taxon>Gammaproteobacteria</taxon>
        <taxon>Oceanospirillales</taxon>
        <taxon>Oceanospirillaceae</taxon>
        <taxon>Marinobacterium</taxon>
    </lineage>
</organism>
<evidence type="ECO:0000256" key="1">
    <source>
        <dbReference type="SAM" id="Phobius"/>
    </source>
</evidence>
<dbReference type="AlphaFoldDB" id="A0A7W1WV51"/>
<keyword evidence="1" id="KW-1133">Transmembrane helix</keyword>
<dbReference type="Proteomes" id="UP000538931">
    <property type="component" value="Unassembled WGS sequence"/>
</dbReference>
<reference evidence="2 3" key="1">
    <citation type="submission" date="2020-07" db="EMBL/GenBank/DDBJ databases">
        <title>Bacterium isolated from marien macroalgae.</title>
        <authorList>
            <person name="Zhu K."/>
            <person name="Lu D."/>
            <person name="Du Z."/>
        </authorList>
    </citation>
    <scope>NUCLEOTIDE SEQUENCE [LARGE SCALE GENOMIC DNA]</scope>
    <source>
        <strain evidence="2 3">3-1745</strain>
    </source>
</reference>
<keyword evidence="1" id="KW-0812">Transmembrane</keyword>
<protein>
    <submittedName>
        <fullName evidence="2">Uncharacterized protein</fullName>
    </submittedName>
</protein>
<evidence type="ECO:0000313" key="2">
    <source>
        <dbReference type="EMBL" id="MBA4500791.1"/>
    </source>
</evidence>
<feature type="transmembrane region" description="Helical" evidence="1">
    <location>
        <begin position="30"/>
        <end position="49"/>
    </location>
</feature>
<comment type="caution">
    <text evidence="2">The sequence shown here is derived from an EMBL/GenBank/DDBJ whole genome shotgun (WGS) entry which is preliminary data.</text>
</comment>
<keyword evidence="3" id="KW-1185">Reference proteome</keyword>